<keyword evidence="4" id="KW-1185">Reference proteome</keyword>
<keyword evidence="2" id="KW-0732">Signal</keyword>
<dbReference type="AlphaFoldDB" id="A0AAV9NU19"/>
<dbReference type="GeneID" id="89932282"/>
<reference evidence="3 4" key="1">
    <citation type="submission" date="2023-08" db="EMBL/GenBank/DDBJ databases">
        <title>Black Yeasts Isolated from many extreme environments.</title>
        <authorList>
            <person name="Coleine C."/>
            <person name="Stajich J.E."/>
            <person name="Selbmann L."/>
        </authorList>
    </citation>
    <scope>NUCLEOTIDE SEQUENCE [LARGE SCALE GENOMIC DNA]</scope>
    <source>
        <strain evidence="3 4">CCFEE 5935</strain>
    </source>
</reference>
<proteinExistence type="predicted"/>
<dbReference type="RefSeq" id="XP_064653594.1">
    <property type="nucleotide sequence ID" value="XM_064808174.1"/>
</dbReference>
<accession>A0AAV9NU19</accession>
<gene>
    <name evidence="3" type="ORF">LTR77_010958</name>
</gene>
<dbReference type="Proteomes" id="UP001337655">
    <property type="component" value="Unassembled WGS sequence"/>
</dbReference>
<sequence>MTWIKSALMAAIMASNIFAMPSPQRRSVGDHGTNLEGPVDPTKCPGGDGCGITSRSTAEQDDDPQDDITLLEASFTIDSVEKSDISTSNAMPASVLDDSWYYNATLRYKKAGSRPDKHAAFAYAQLDLDAQKRDELSDVNSPPESITTGKKPVNIVSVHGIEKVFHSNSGGSMRAGNALHAVSFDEHSNTVGGESWFFTCRLRILYHHTYTDGDFNVLRGYLVQSGENVLNAIGSIA</sequence>
<evidence type="ECO:0000313" key="4">
    <source>
        <dbReference type="Proteomes" id="UP001337655"/>
    </source>
</evidence>
<evidence type="ECO:0000313" key="3">
    <source>
        <dbReference type="EMBL" id="KAK5163024.1"/>
    </source>
</evidence>
<protein>
    <submittedName>
        <fullName evidence="3">Uncharacterized protein</fullName>
    </submittedName>
</protein>
<feature type="region of interest" description="Disordered" evidence="1">
    <location>
        <begin position="24"/>
        <end position="64"/>
    </location>
</feature>
<comment type="caution">
    <text evidence="3">The sequence shown here is derived from an EMBL/GenBank/DDBJ whole genome shotgun (WGS) entry which is preliminary data.</text>
</comment>
<evidence type="ECO:0000256" key="2">
    <source>
        <dbReference type="SAM" id="SignalP"/>
    </source>
</evidence>
<name>A0AAV9NU19_9PEZI</name>
<dbReference type="EMBL" id="JAVRRT010000029">
    <property type="protein sequence ID" value="KAK5163024.1"/>
    <property type="molecule type" value="Genomic_DNA"/>
</dbReference>
<feature type="chain" id="PRO_5043743129" evidence="2">
    <location>
        <begin position="20"/>
        <end position="237"/>
    </location>
</feature>
<organism evidence="3 4">
    <name type="scientific">Saxophila tyrrhenica</name>
    <dbReference type="NCBI Taxonomy" id="1690608"/>
    <lineage>
        <taxon>Eukaryota</taxon>
        <taxon>Fungi</taxon>
        <taxon>Dikarya</taxon>
        <taxon>Ascomycota</taxon>
        <taxon>Pezizomycotina</taxon>
        <taxon>Dothideomycetes</taxon>
        <taxon>Dothideomycetidae</taxon>
        <taxon>Mycosphaerellales</taxon>
        <taxon>Extremaceae</taxon>
        <taxon>Saxophila</taxon>
    </lineage>
</organism>
<evidence type="ECO:0000256" key="1">
    <source>
        <dbReference type="SAM" id="MobiDB-lite"/>
    </source>
</evidence>
<feature type="signal peptide" evidence="2">
    <location>
        <begin position="1"/>
        <end position="19"/>
    </location>
</feature>